<sequence>MPFLLHTAAFAASLDLVRRQDTDSSHPPHLKLYIYISLTIVASVFIIATTALFYHRSSTSRELQRRSVPLTVLTSIAALVTCTLYFLRSVEGFPCFLSHIGSYFGFYFVHTAILTRSIRLIAMARSASTKVGRLLHPDGPVSFWEKHPGLVRIFNDDRRLILYMFIVSSPIIIFAIIPLFVSNEYSFMAHKAECGLDWESYPLIVIAVTYGFIVFPYLIYCLRNIKDAYQMRNNLIITCVSSIVLDIPYLALMLAPKDISYPITPVFFPAVSVLVIQFSAVFIPWLRAQREHHYSNNQALHSPATFFRVMNDPELLSLFCKFCENNFCAELPFFLSDYQRLKAKSVEFMNSEKPIKMTHLRDLTDEPGSSIGDETEVDPYSNPPQSPFNRWFVTKNTVPDKEGESVSLNDVESMESLHAGNRVSPLPETIASDLDEQTSQTVPSELAIDYYCFYERYFADGSIWEVNISGKTLLYLRTLVEREQFSWTMFDPAKDEVSQLLMEDVFNKFLKTNGDIMVHV</sequence>
<dbReference type="Gene3D" id="1.10.167.10">
    <property type="entry name" value="Regulator of G-protein Signalling 4, domain 2"/>
    <property type="match status" value="1"/>
</dbReference>
<evidence type="ECO:0000313" key="3">
    <source>
        <dbReference type="EMBL" id="RKP33906.1"/>
    </source>
</evidence>
<reference evidence="4" key="1">
    <citation type="journal article" date="2018" name="Nat. Microbiol.">
        <title>Leveraging single-cell genomics to expand the fungal tree of life.</title>
        <authorList>
            <person name="Ahrendt S.R."/>
            <person name="Quandt C.A."/>
            <person name="Ciobanu D."/>
            <person name="Clum A."/>
            <person name="Salamov A."/>
            <person name="Andreopoulos B."/>
            <person name="Cheng J.F."/>
            <person name="Woyke T."/>
            <person name="Pelin A."/>
            <person name="Henrissat B."/>
            <person name="Reynolds N.K."/>
            <person name="Benny G.L."/>
            <person name="Smith M.E."/>
            <person name="James T.Y."/>
            <person name="Grigoriev I.V."/>
        </authorList>
    </citation>
    <scope>NUCLEOTIDE SEQUENCE [LARGE SCALE GENOMIC DNA]</scope>
    <source>
        <strain evidence="4">RSA 468</strain>
    </source>
</reference>
<dbReference type="InterPro" id="IPR016137">
    <property type="entry name" value="RGS"/>
</dbReference>
<feature type="domain" description="RGS" evidence="2">
    <location>
        <begin position="305"/>
        <end position="513"/>
    </location>
</feature>
<dbReference type="Proteomes" id="UP000268162">
    <property type="component" value="Unassembled WGS sequence"/>
</dbReference>
<keyword evidence="1" id="KW-1133">Transmembrane helix</keyword>
<feature type="transmembrane region" description="Helical" evidence="1">
    <location>
        <begin position="160"/>
        <end position="181"/>
    </location>
</feature>
<dbReference type="SUPFAM" id="SSF48097">
    <property type="entry name" value="Regulator of G-protein signaling, RGS"/>
    <property type="match status" value="1"/>
</dbReference>
<feature type="transmembrane region" description="Helical" evidence="1">
    <location>
        <begin position="266"/>
        <end position="286"/>
    </location>
</feature>
<dbReference type="PROSITE" id="PS50132">
    <property type="entry name" value="RGS"/>
    <property type="match status" value="1"/>
</dbReference>
<feature type="transmembrane region" description="Helical" evidence="1">
    <location>
        <begin position="67"/>
        <end position="88"/>
    </location>
</feature>
<name>A0A4P9ZKU4_9FUNG</name>
<feature type="transmembrane region" description="Helical" evidence="1">
    <location>
        <begin position="100"/>
        <end position="118"/>
    </location>
</feature>
<evidence type="ECO:0000256" key="1">
    <source>
        <dbReference type="SAM" id="Phobius"/>
    </source>
</evidence>
<dbReference type="InterPro" id="IPR044926">
    <property type="entry name" value="RGS_subdomain_2"/>
</dbReference>
<feature type="transmembrane region" description="Helical" evidence="1">
    <location>
        <begin position="234"/>
        <end position="254"/>
    </location>
</feature>
<keyword evidence="1" id="KW-0472">Membrane</keyword>
<keyword evidence="4" id="KW-1185">Reference proteome</keyword>
<dbReference type="SMART" id="SM00315">
    <property type="entry name" value="RGS"/>
    <property type="match status" value="1"/>
</dbReference>
<dbReference type="EMBL" id="ML003474">
    <property type="protein sequence ID" value="RKP33906.1"/>
    <property type="molecule type" value="Genomic_DNA"/>
</dbReference>
<organism evidence="3 4">
    <name type="scientific">Dimargaris cristalligena</name>
    <dbReference type="NCBI Taxonomy" id="215637"/>
    <lineage>
        <taxon>Eukaryota</taxon>
        <taxon>Fungi</taxon>
        <taxon>Fungi incertae sedis</taxon>
        <taxon>Zoopagomycota</taxon>
        <taxon>Kickxellomycotina</taxon>
        <taxon>Dimargaritomycetes</taxon>
        <taxon>Dimargaritales</taxon>
        <taxon>Dimargaritaceae</taxon>
        <taxon>Dimargaris</taxon>
    </lineage>
</organism>
<proteinExistence type="predicted"/>
<feature type="transmembrane region" description="Helical" evidence="1">
    <location>
        <begin position="201"/>
        <end position="222"/>
    </location>
</feature>
<gene>
    <name evidence="3" type="ORF">BJ085DRAFT_40101</name>
</gene>
<evidence type="ECO:0000259" key="2">
    <source>
        <dbReference type="PROSITE" id="PS50132"/>
    </source>
</evidence>
<evidence type="ECO:0000313" key="4">
    <source>
        <dbReference type="Proteomes" id="UP000268162"/>
    </source>
</evidence>
<dbReference type="OrthoDB" id="196547at2759"/>
<dbReference type="PANTHER" id="PTHR10845">
    <property type="entry name" value="REGULATOR OF G PROTEIN SIGNALING"/>
    <property type="match status" value="1"/>
</dbReference>
<dbReference type="InterPro" id="IPR036305">
    <property type="entry name" value="RGS_sf"/>
</dbReference>
<protein>
    <recommendedName>
        <fullName evidence="2">RGS domain-containing protein</fullName>
    </recommendedName>
</protein>
<dbReference type="PANTHER" id="PTHR10845:SF192">
    <property type="entry name" value="DOUBLE HIT, ISOFORM B"/>
    <property type="match status" value="1"/>
</dbReference>
<keyword evidence="1" id="KW-0812">Transmembrane</keyword>
<dbReference type="AlphaFoldDB" id="A0A4P9ZKU4"/>
<dbReference type="Pfam" id="PF00615">
    <property type="entry name" value="RGS"/>
    <property type="match status" value="1"/>
</dbReference>
<accession>A0A4P9ZKU4</accession>
<feature type="transmembrane region" description="Helical" evidence="1">
    <location>
        <begin position="35"/>
        <end position="55"/>
    </location>
</feature>